<gene>
    <name evidence="1" type="ORF">E5163_04175</name>
</gene>
<evidence type="ECO:0000313" key="1">
    <source>
        <dbReference type="EMBL" id="TGY90331.1"/>
    </source>
</evidence>
<organism evidence="1 2">
    <name type="scientific">Marinicauda algicola</name>
    <dbReference type="NCBI Taxonomy" id="2029849"/>
    <lineage>
        <taxon>Bacteria</taxon>
        <taxon>Pseudomonadati</taxon>
        <taxon>Pseudomonadota</taxon>
        <taxon>Alphaproteobacteria</taxon>
        <taxon>Maricaulales</taxon>
        <taxon>Maricaulaceae</taxon>
        <taxon>Marinicauda</taxon>
    </lineage>
</organism>
<dbReference type="EMBL" id="SRXW01000001">
    <property type="protein sequence ID" value="TGY90331.1"/>
    <property type="molecule type" value="Genomic_DNA"/>
</dbReference>
<sequence length="79" mass="8762">MVSFRLSLMQGQVDAFHQAIHDFVARLESQSDDFVFLKTESAGVDSHSVYEISTGEESTLELCLEHISAALELTDDTVL</sequence>
<name>A0A4S2H4J9_9PROT</name>
<dbReference type="RefSeq" id="WP_135994829.1">
    <property type="nucleotide sequence ID" value="NZ_CP071057.1"/>
</dbReference>
<accession>A0A4S2H4J9</accession>
<keyword evidence="2" id="KW-1185">Reference proteome</keyword>
<comment type="caution">
    <text evidence="1">The sequence shown here is derived from an EMBL/GenBank/DDBJ whole genome shotgun (WGS) entry which is preliminary data.</text>
</comment>
<dbReference type="AlphaFoldDB" id="A0A4S2H4J9"/>
<protein>
    <submittedName>
        <fullName evidence="1">Uncharacterized protein</fullName>
    </submittedName>
</protein>
<reference evidence="1 2" key="1">
    <citation type="journal article" date="2017" name="Int. J. Syst. Evol. Microbiol.">
        <title>Marinicauda algicola sp. nov., isolated from a marine red alga Rhodosorus marinus.</title>
        <authorList>
            <person name="Jeong S.E."/>
            <person name="Jeon S.H."/>
            <person name="Chun B.H."/>
            <person name="Kim D.W."/>
            <person name="Jeon C.O."/>
        </authorList>
    </citation>
    <scope>NUCLEOTIDE SEQUENCE [LARGE SCALE GENOMIC DNA]</scope>
    <source>
        <strain evidence="1 2">JCM 31718</strain>
    </source>
</reference>
<dbReference type="OrthoDB" id="9947342at2"/>
<evidence type="ECO:0000313" key="2">
    <source>
        <dbReference type="Proteomes" id="UP000308054"/>
    </source>
</evidence>
<dbReference type="Proteomes" id="UP000308054">
    <property type="component" value="Unassembled WGS sequence"/>
</dbReference>
<proteinExistence type="predicted"/>